<accession>A0A1Y2FIX9</accession>
<comment type="caution">
    <text evidence="2">The sequence shown here is derived from an EMBL/GenBank/DDBJ whole genome shotgun (WGS) entry which is preliminary data.</text>
</comment>
<name>A0A1Y2FIX9_PROLT</name>
<evidence type="ECO:0000256" key="1">
    <source>
        <dbReference type="SAM" id="MobiDB-lite"/>
    </source>
</evidence>
<evidence type="ECO:0008006" key="4">
    <source>
        <dbReference type="Google" id="ProtNLM"/>
    </source>
</evidence>
<protein>
    <recommendedName>
        <fullName evidence="4">DUF4385 domain containing protein</fullName>
    </recommendedName>
</protein>
<dbReference type="GeneID" id="63788741"/>
<dbReference type="Pfam" id="PF14328">
    <property type="entry name" value="DUF4385"/>
    <property type="match status" value="1"/>
</dbReference>
<feature type="compositionally biased region" description="Basic residues" evidence="1">
    <location>
        <begin position="222"/>
        <end position="234"/>
    </location>
</feature>
<dbReference type="Proteomes" id="UP000193685">
    <property type="component" value="Unassembled WGS sequence"/>
</dbReference>
<proteinExistence type="predicted"/>
<sequence>MPRVATVKKAARAKFDYSLDFPHVNMRASPHLYRIGIGEQGVLSVEPYKSELLPLWRFKTPDVARESSQLLKEAFDKYKVERDFIGMDMTRKFIQMGVTRARRYANWPGGKKYAGTIDAKGKRETVVKGPENPIKAESARIFGEVLATVKDDDLYQKLAAEHKDQYERQDAGKVVMSGKEKEAIGKRSQASQKIKHEPEVDSVNPQVTDEDDERIPEPTNARRTRSRKTTVKDE</sequence>
<dbReference type="RefSeq" id="XP_040726178.1">
    <property type="nucleotide sequence ID" value="XM_040872142.1"/>
</dbReference>
<evidence type="ECO:0000313" key="2">
    <source>
        <dbReference type="EMBL" id="ORY83883.1"/>
    </source>
</evidence>
<organism evidence="2 3">
    <name type="scientific">Protomyces lactucae-debilis</name>
    <dbReference type="NCBI Taxonomy" id="2754530"/>
    <lineage>
        <taxon>Eukaryota</taxon>
        <taxon>Fungi</taxon>
        <taxon>Dikarya</taxon>
        <taxon>Ascomycota</taxon>
        <taxon>Taphrinomycotina</taxon>
        <taxon>Taphrinomycetes</taxon>
        <taxon>Taphrinales</taxon>
        <taxon>Protomycetaceae</taxon>
        <taxon>Protomyces</taxon>
    </lineage>
</organism>
<dbReference type="AlphaFoldDB" id="A0A1Y2FIX9"/>
<keyword evidence="3" id="KW-1185">Reference proteome</keyword>
<dbReference type="OrthoDB" id="2589819at2759"/>
<evidence type="ECO:0000313" key="3">
    <source>
        <dbReference type="Proteomes" id="UP000193685"/>
    </source>
</evidence>
<dbReference type="InterPro" id="IPR025494">
    <property type="entry name" value="DUF4385"/>
</dbReference>
<reference evidence="2 3" key="1">
    <citation type="submission" date="2016-07" db="EMBL/GenBank/DDBJ databases">
        <title>Pervasive Adenine N6-methylation of Active Genes in Fungi.</title>
        <authorList>
            <consortium name="DOE Joint Genome Institute"/>
            <person name="Mondo S.J."/>
            <person name="Dannebaum R.O."/>
            <person name="Kuo R.C."/>
            <person name="Labutti K."/>
            <person name="Haridas S."/>
            <person name="Kuo A."/>
            <person name="Salamov A."/>
            <person name="Ahrendt S.R."/>
            <person name="Lipzen A."/>
            <person name="Sullivan W."/>
            <person name="Andreopoulos W.B."/>
            <person name="Clum A."/>
            <person name="Lindquist E."/>
            <person name="Daum C."/>
            <person name="Ramamoorthy G.K."/>
            <person name="Gryganskyi A."/>
            <person name="Culley D."/>
            <person name="Magnuson J.K."/>
            <person name="James T.Y."/>
            <person name="O'Malley M.A."/>
            <person name="Stajich J.E."/>
            <person name="Spatafora J.W."/>
            <person name="Visel A."/>
            <person name="Grigoriev I.V."/>
        </authorList>
    </citation>
    <scope>NUCLEOTIDE SEQUENCE [LARGE SCALE GENOMIC DNA]</scope>
    <source>
        <strain evidence="2 3">12-1054</strain>
    </source>
</reference>
<dbReference type="EMBL" id="MCFI01000007">
    <property type="protein sequence ID" value="ORY83883.1"/>
    <property type="molecule type" value="Genomic_DNA"/>
</dbReference>
<feature type="region of interest" description="Disordered" evidence="1">
    <location>
        <begin position="165"/>
        <end position="234"/>
    </location>
</feature>
<gene>
    <name evidence="2" type="ORF">BCR37DRAFT_408374</name>
</gene>